<dbReference type="EMBL" id="BMMH01000012">
    <property type="protein sequence ID" value="GGL29698.1"/>
    <property type="molecule type" value="Genomic_DNA"/>
</dbReference>
<name>A0A917RTS8_9NOCA</name>
<comment type="caution">
    <text evidence="2">The sequence shown here is derived from an EMBL/GenBank/DDBJ whole genome shotgun (WGS) entry which is preliminary data.</text>
</comment>
<keyword evidence="3" id="KW-1185">Reference proteome</keyword>
<evidence type="ECO:0000313" key="3">
    <source>
        <dbReference type="Proteomes" id="UP000638263"/>
    </source>
</evidence>
<reference evidence="2" key="1">
    <citation type="journal article" date="2014" name="Int. J. Syst. Evol. Microbiol.">
        <title>Complete genome sequence of Corynebacterium casei LMG S-19264T (=DSM 44701T), isolated from a smear-ripened cheese.</title>
        <authorList>
            <consortium name="US DOE Joint Genome Institute (JGI-PGF)"/>
            <person name="Walter F."/>
            <person name="Albersmeier A."/>
            <person name="Kalinowski J."/>
            <person name="Ruckert C."/>
        </authorList>
    </citation>
    <scope>NUCLEOTIDE SEQUENCE</scope>
    <source>
        <strain evidence="2">CGMCC 4.3508</strain>
    </source>
</reference>
<organism evidence="2 3">
    <name type="scientific">Nocardia jinanensis</name>
    <dbReference type="NCBI Taxonomy" id="382504"/>
    <lineage>
        <taxon>Bacteria</taxon>
        <taxon>Bacillati</taxon>
        <taxon>Actinomycetota</taxon>
        <taxon>Actinomycetes</taxon>
        <taxon>Mycobacteriales</taxon>
        <taxon>Nocardiaceae</taxon>
        <taxon>Nocardia</taxon>
    </lineage>
</organism>
<evidence type="ECO:0000256" key="1">
    <source>
        <dbReference type="SAM" id="MobiDB-lite"/>
    </source>
</evidence>
<gene>
    <name evidence="2" type="ORF">GCM10011588_50610</name>
</gene>
<feature type="region of interest" description="Disordered" evidence="1">
    <location>
        <begin position="20"/>
        <end position="46"/>
    </location>
</feature>
<evidence type="ECO:0000313" key="2">
    <source>
        <dbReference type="EMBL" id="GGL29698.1"/>
    </source>
</evidence>
<reference evidence="2" key="2">
    <citation type="submission" date="2020-09" db="EMBL/GenBank/DDBJ databases">
        <authorList>
            <person name="Sun Q."/>
            <person name="Zhou Y."/>
        </authorList>
    </citation>
    <scope>NUCLEOTIDE SEQUENCE</scope>
    <source>
        <strain evidence="2">CGMCC 4.3508</strain>
    </source>
</reference>
<protein>
    <submittedName>
        <fullName evidence="2">Uncharacterized protein</fullName>
    </submittedName>
</protein>
<dbReference type="Proteomes" id="UP000638263">
    <property type="component" value="Unassembled WGS sequence"/>
</dbReference>
<sequence length="86" mass="9332">MRLTMAITSARSVATVRPQRVGDGRTGSNMNRVYGVGSGARVDPPGEVPPRLYRWASLDTAHPVRQCPRYLSNRGSALRKPPSGRG</sequence>
<dbReference type="AlphaFoldDB" id="A0A917RTS8"/>
<accession>A0A917RTS8</accession>
<proteinExistence type="predicted"/>